<dbReference type="AlphaFoldDB" id="A0A1B1KBB5"/>
<proteinExistence type="predicted"/>
<organism evidence="2 3">
    <name type="scientific">Rhodococcus opacus</name>
    <name type="common">Nocardia opaca</name>
    <dbReference type="NCBI Taxonomy" id="37919"/>
    <lineage>
        <taxon>Bacteria</taxon>
        <taxon>Bacillati</taxon>
        <taxon>Actinomycetota</taxon>
        <taxon>Actinomycetes</taxon>
        <taxon>Mycobacteriales</taxon>
        <taxon>Nocardiaceae</taxon>
        <taxon>Rhodococcus</taxon>
    </lineage>
</organism>
<evidence type="ECO:0000256" key="1">
    <source>
        <dbReference type="SAM" id="Coils"/>
    </source>
</evidence>
<keyword evidence="1" id="KW-0175">Coiled coil</keyword>
<feature type="coiled-coil region" evidence="1">
    <location>
        <begin position="32"/>
        <end position="73"/>
    </location>
</feature>
<dbReference type="Proteomes" id="UP000186108">
    <property type="component" value="Chromosome"/>
</dbReference>
<dbReference type="EMBL" id="CP009111">
    <property type="protein sequence ID" value="ANS29904.1"/>
    <property type="molecule type" value="Genomic_DNA"/>
</dbReference>
<evidence type="ECO:0000313" key="3">
    <source>
        <dbReference type="Proteomes" id="UP000186108"/>
    </source>
</evidence>
<accession>A0A1B1KBB5</accession>
<evidence type="ECO:0000313" key="2">
    <source>
        <dbReference type="EMBL" id="ANS29904.1"/>
    </source>
</evidence>
<name>A0A1B1KBB5_RHOOP</name>
<reference evidence="2 3" key="1">
    <citation type="submission" date="2014-07" db="EMBL/GenBank/DDBJ databases">
        <authorList>
            <person name="Zhang J.E."/>
            <person name="Yang H."/>
            <person name="Guo J."/>
            <person name="Deng Z."/>
            <person name="Luo H."/>
            <person name="Luo M."/>
            <person name="Zhao B."/>
        </authorList>
    </citation>
    <scope>NUCLEOTIDE SEQUENCE [LARGE SCALE GENOMIC DNA]</scope>
    <source>
        <strain evidence="2 3">1CP</strain>
    </source>
</reference>
<sequence length="192" mass="21465">MSRFWKSSRAVDSILDDLDRDVCSDAAKSAAIARAEAEVEAAKAELALAIAENEKAKQELLAARDLAAEKREIWLADSRVFQEPWSEVAERLFARSLEELRDLIMALEERCDSITESLESGIAEGRLRTAVAEAQIDLMDVRNELMHKANEVRYHGQNAEMDVASEMLEIANDVVTQLDDKIDMVEDVGRGE</sequence>
<gene>
    <name evidence="2" type="ORF">R1CP_26280</name>
</gene>
<protein>
    <submittedName>
        <fullName evidence="2">Uncharacterized protein</fullName>
    </submittedName>
</protein>